<dbReference type="AlphaFoldDB" id="A0A409VAP4"/>
<dbReference type="PANTHER" id="PTHR21310:SF55">
    <property type="entry name" value="AMINOGLYCOSIDE PHOSPHOTRANSFERASE DOMAIN-CONTAINING PROTEIN"/>
    <property type="match status" value="1"/>
</dbReference>
<reference evidence="3 4" key="1">
    <citation type="journal article" date="2018" name="Evol. Lett.">
        <title>Horizontal gene cluster transfer increased hallucinogenic mushroom diversity.</title>
        <authorList>
            <person name="Reynolds H.T."/>
            <person name="Vijayakumar V."/>
            <person name="Gluck-Thaler E."/>
            <person name="Korotkin H.B."/>
            <person name="Matheny P.B."/>
            <person name="Slot J.C."/>
        </authorList>
    </citation>
    <scope>NUCLEOTIDE SEQUENCE [LARGE SCALE GENOMIC DNA]</scope>
    <source>
        <strain evidence="3 4">2629</strain>
    </source>
</reference>
<keyword evidence="4" id="KW-1185">Reference proteome</keyword>
<accession>A0A409VAP4</accession>
<evidence type="ECO:0000259" key="2">
    <source>
        <dbReference type="Pfam" id="PF01636"/>
    </source>
</evidence>
<feature type="region of interest" description="Disordered" evidence="1">
    <location>
        <begin position="1"/>
        <end position="21"/>
    </location>
</feature>
<dbReference type="Pfam" id="PF01636">
    <property type="entry name" value="APH"/>
    <property type="match status" value="1"/>
</dbReference>
<dbReference type="Proteomes" id="UP000284842">
    <property type="component" value="Unassembled WGS sequence"/>
</dbReference>
<name>A0A409VAP4_9AGAR</name>
<proteinExistence type="predicted"/>
<dbReference type="PANTHER" id="PTHR21310">
    <property type="entry name" value="AMINOGLYCOSIDE PHOSPHOTRANSFERASE-RELATED-RELATED"/>
    <property type="match status" value="1"/>
</dbReference>
<dbReference type="EMBL" id="NHTK01006102">
    <property type="protein sequence ID" value="PPQ63973.1"/>
    <property type="molecule type" value="Genomic_DNA"/>
</dbReference>
<evidence type="ECO:0000313" key="4">
    <source>
        <dbReference type="Proteomes" id="UP000284842"/>
    </source>
</evidence>
<comment type="caution">
    <text evidence="3">The sequence shown here is derived from an EMBL/GenBank/DDBJ whole genome shotgun (WGS) entry which is preliminary data.</text>
</comment>
<dbReference type="SUPFAM" id="SSF56112">
    <property type="entry name" value="Protein kinase-like (PK-like)"/>
    <property type="match status" value="1"/>
</dbReference>
<sequence>MEHQQSSVSAQQSWRPTSRNEIDNIPDTVVLFESQWAGGKVVFDPSRNVVWKYTHDLTEELQAAKFAKDVVGIPGPQIFHHAPIPSPRPDLSYWDRPKVWYICMEKCPGVPLISVLESMTDDELDIVARQMREILQKMATVKSSTLGNVNGGPLCNPFFGWQHSPPRAFQSCSEFIDYFRRLLTPVIGSRDIEAILQHMPIDDDIHFVHGDLLPQNIMVEGTRITAVIDWCTAGFYPAYWEYCTMHNPHSITPGWDKLLRRVFPEPHRKAEIVSVNNLIIQVLNQL</sequence>
<dbReference type="InterPro" id="IPR051678">
    <property type="entry name" value="AGP_Transferase"/>
</dbReference>
<dbReference type="InterPro" id="IPR011009">
    <property type="entry name" value="Kinase-like_dom_sf"/>
</dbReference>
<dbReference type="InParanoid" id="A0A409VAP4"/>
<protein>
    <recommendedName>
        <fullName evidence="2">Aminoglycoside phosphotransferase domain-containing protein</fullName>
    </recommendedName>
</protein>
<organism evidence="3 4">
    <name type="scientific">Panaeolus cyanescens</name>
    <dbReference type="NCBI Taxonomy" id="181874"/>
    <lineage>
        <taxon>Eukaryota</taxon>
        <taxon>Fungi</taxon>
        <taxon>Dikarya</taxon>
        <taxon>Basidiomycota</taxon>
        <taxon>Agaricomycotina</taxon>
        <taxon>Agaricomycetes</taxon>
        <taxon>Agaricomycetidae</taxon>
        <taxon>Agaricales</taxon>
        <taxon>Agaricineae</taxon>
        <taxon>Galeropsidaceae</taxon>
        <taxon>Panaeolus</taxon>
    </lineage>
</organism>
<dbReference type="OrthoDB" id="5598852at2759"/>
<evidence type="ECO:0000256" key="1">
    <source>
        <dbReference type="SAM" id="MobiDB-lite"/>
    </source>
</evidence>
<feature type="compositionally biased region" description="Polar residues" evidence="1">
    <location>
        <begin position="1"/>
        <end position="19"/>
    </location>
</feature>
<dbReference type="Gene3D" id="3.90.1200.10">
    <property type="match status" value="1"/>
</dbReference>
<gene>
    <name evidence="3" type="ORF">CVT24_009097</name>
</gene>
<dbReference type="InterPro" id="IPR002575">
    <property type="entry name" value="Aminoglycoside_PTrfase"/>
</dbReference>
<evidence type="ECO:0000313" key="3">
    <source>
        <dbReference type="EMBL" id="PPQ63973.1"/>
    </source>
</evidence>
<feature type="domain" description="Aminoglycoside phosphotransferase" evidence="2">
    <location>
        <begin position="99"/>
        <end position="248"/>
    </location>
</feature>